<name>X6LJ37_RETFI</name>
<accession>X6LJ37</accession>
<proteinExistence type="predicted"/>
<dbReference type="Proteomes" id="UP000023152">
    <property type="component" value="Unassembled WGS sequence"/>
</dbReference>
<evidence type="ECO:0000256" key="1">
    <source>
        <dbReference type="SAM" id="MobiDB-lite"/>
    </source>
</evidence>
<sequence>KKKKKKNKTQSTDRLSDEVKDLRGRICELTIGVGIESEFPAMNKIVTAYDAIRDNYRVSYTSEIMTQLKSSEETKKFDTALLARFAHCVSFTILRLSYEFIQSYWDTQLQNLQKPFGLNKETAQRYFQTVFQEQFTSSIIQLLPHGEQFINSKLKEQLIKENENFKYLSDSIFNTTIEQEEKEKKDNNKLNTKKHALMDACLRSMWSCLLSRPSLKPYPLEFNSSSKLNDEIKSKKAKINKEILGKESGCNDIGYFTWPTLIRCDTQELLNIPIAVCCARFNVNQTNDQHLLKNDSPSNNSITSNAKAADNVKDEEDIQEKSKLSKEIHHSFKDEIGEETKVEQTDQSDLLKDWIEEYDKMQSMSTTSAQEIEEILKETSEWDEGQIRQYARRTVFWITDRAYQVAVNKIENANDASKNIEKLLKKKIITTLQKDIRFKEIISKYGCEMYKQFRKGLQIESKLVLRHRNFLPKHEDDVTDMVLKMEQEGTSICFSWSGVGVFSDGKITPLSQSIELIYEKEKKMKS</sequence>
<protein>
    <submittedName>
        <fullName evidence="2">Uncharacterized protein</fullName>
    </submittedName>
</protein>
<evidence type="ECO:0000313" key="2">
    <source>
        <dbReference type="EMBL" id="ETO01172.1"/>
    </source>
</evidence>
<comment type="caution">
    <text evidence="2">The sequence shown here is derived from an EMBL/GenBank/DDBJ whole genome shotgun (WGS) entry which is preliminary data.</text>
</comment>
<dbReference type="EMBL" id="ASPP01039011">
    <property type="protein sequence ID" value="ETO01172.1"/>
    <property type="molecule type" value="Genomic_DNA"/>
</dbReference>
<dbReference type="AlphaFoldDB" id="X6LJ37"/>
<organism evidence="2 3">
    <name type="scientific">Reticulomyxa filosa</name>
    <dbReference type="NCBI Taxonomy" id="46433"/>
    <lineage>
        <taxon>Eukaryota</taxon>
        <taxon>Sar</taxon>
        <taxon>Rhizaria</taxon>
        <taxon>Retaria</taxon>
        <taxon>Foraminifera</taxon>
        <taxon>Monothalamids</taxon>
        <taxon>Reticulomyxidae</taxon>
        <taxon>Reticulomyxa</taxon>
    </lineage>
</organism>
<gene>
    <name evidence="2" type="ORF">RFI_36269</name>
</gene>
<evidence type="ECO:0000313" key="3">
    <source>
        <dbReference type="Proteomes" id="UP000023152"/>
    </source>
</evidence>
<feature type="non-terminal residue" evidence="2">
    <location>
        <position position="1"/>
    </location>
</feature>
<feature type="compositionally biased region" description="Polar residues" evidence="1">
    <location>
        <begin position="292"/>
        <end position="306"/>
    </location>
</feature>
<reference evidence="2 3" key="1">
    <citation type="journal article" date="2013" name="Curr. Biol.">
        <title>The Genome of the Foraminiferan Reticulomyxa filosa.</title>
        <authorList>
            <person name="Glockner G."/>
            <person name="Hulsmann N."/>
            <person name="Schleicher M."/>
            <person name="Noegel A.A."/>
            <person name="Eichinger L."/>
            <person name="Gallinger C."/>
            <person name="Pawlowski J."/>
            <person name="Sierra R."/>
            <person name="Euteneuer U."/>
            <person name="Pillet L."/>
            <person name="Moustafa A."/>
            <person name="Platzer M."/>
            <person name="Groth M."/>
            <person name="Szafranski K."/>
            <person name="Schliwa M."/>
        </authorList>
    </citation>
    <scope>NUCLEOTIDE SEQUENCE [LARGE SCALE GENOMIC DNA]</scope>
</reference>
<keyword evidence="3" id="KW-1185">Reference proteome</keyword>
<feature type="region of interest" description="Disordered" evidence="1">
    <location>
        <begin position="292"/>
        <end position="316"/>
    </location>
</feature>